<name>A0A221MD83_9BACI</name>
<evidence type="ECO:0000313" key="3">
    <source>
        <dbReference type="Proteomes" id="UP000204391"/>
    </source>
</evidence>
<protein>
    <submittedName>
        <fullName evidence="2">Peptidase</fullName>
    </submittedName>
</protein>
<reference evidence="2 3" key="1">
    <citation type="journal article" date="2003" name="Int. J. Syst. Evol. Microbiol.">
        <title>Virgibacillus carmonensis sp. nov., Virgibacillus necropolis sp. nov. and Virgibacillus picturae sp. nov., three novel species isolated from deteriorated mural paintings, transfer of the species of the genus salibacillus to Virgibacillus, as Virgibacillus marismortui comb. nov. and Virgibacillus salexigens comb. nov., and emended description of the genus Virgibacillus.</title>
        <authorList>
            <person name="Heyrman J."/>
            <person name="Logan N.A."/>
            <person name="Busse H.J."/>
            <person name="Balcaen A."/>
            <person name="Lebbe L."/>
            <person name="Rodriguez-Diaz M."/>
            <person name="Swings J."/>
            <person name="De Vos P."/>
        </authorList>
    </citation>
    <scope>NUCLEOTIDE SEQUENCE [LARGE SCALE GENOMIC DNA]</scope>
    <source>
        <strain evidence="2 3">LMG 19488</strain>
    </source>
</reference>
<dbReference type="Gene3D" id="3.60.70.12">
    <property type="entry name" value="L-amino peptidase D-ALA esterase/amidase"/>
    <property type="match status" value="1"/>
</dbReference>
<dbReference type="InterPro" id="IPR016117">
    <property type="entry name" value="ArgJ-like_dom_sf"/>
</dbReference>
<dbReference type="AlphaFoldDB" id="A0A221MD83"/>
<evidence type="ECO:0000313" key="2">
    <source>
        <dbReference type="EMBL" id="ASN05570.1"/>
    </source>
</evidence>
<keyword evidence="3" id="KW-1185">Reference proteome</keyword>
<dbReference type="RefSeq" id="WP_089532419.1">
    <property type="nucleotide sequence ID" value="NZ_CP022437.1"/>
</dbReference>
<dbReference type="PANTHER" id="PTHR36512">
    <property type="entry name" value="D-AMINOPEPTIDASE"/>
    <property type="match status" value="1"/>
</dbReference>
<sequence length="323" mass="34280">MKEIRLQEIKGFRFGHAQNDDALTGCSVIICEKGAIGGVEVRGGAPGTRETDALHPENLVEEVHGIFLSGGSAFGLDVGSGMMQLLEEKSIGFDVQVTKVPIVAGAILFDLYPGDPVVRPDSKMGYEACTQAYLDKTFSQGSVGAGTGATVGKCLGYDFVMRGGIGSYALEIGELQIGAVVVVNAFGDIIDPTTNQIVAGAYDRLNGTFLKSDEQMLAQLENKPTNRFSGNTTIGSIVTNAKLTKSQANKIASIAHDGFARTIRPSHTLVDGDTLFTLTTNQIETDLNVLSMLASQVVEQAVLNAVRNATGVFQIPSYKDIQK</sequence>
<accession>A0A221MD83</accession>
<comment type="similarity">
    <text evidence="1">Belongs to the peptidase S58 family.</text>
</comment>
<dbReference type="Proteomes" id="UP000204391">
    <property type="component" value="Chromosome"/>
</dbReference>
<organism evidence="2 3">
    <name type="scientific">Virgibacillus necropolis</name>
    <dbReference type="NCBI Taxonomy" id="163877"/>
    <lineage>
        <taxon>Bacteria</taxon>
        <taxon>Bacillati</taxon>
        <taxon>Bacillota</taxon>
        <taxon>Bacilli</taxon>
        <taxon>Bacillales</taxon>
        <taxon>Bacillaceae</taxon>
        <taxon>Virgibacillus</taxon>
    </lineage>
</organism>
<dbReference type="PANTHER" id="PTHR36512:SF3">
    <property type="entry name" value="BLR5678 PROTEIN"/>
    <property type="match status" value="1"/>
</dbReference>
<dbReference type="OrthoDB" id="9808347at2"/>
<gene>
    <name evidence="2" type="ORF">CFK40_11390</name>
</gene>
<dbReference type="CDD" id="cd02252">
    <property type="entry name" value="nylC_like"/>
    <property type="match status" value="1"/>
</dbReference>
<dbReference type="InterPro" id="IPR005321">
    <property type="entry name" value="Peptidase_S58_DmpA"/>
</dbReference>
<dbReference type="EMBL" id="CP022437">
    <property type="protein sequence ID" value="ASN05570.1"/>
    <property type="molecule type" value="Genomic_DNA"/>
</dbReference>
<evidence type="ECO:0000256" key="1">
    <source>
        <dbReference type="ARBA" id="ARBA00007068"/>
    </source>
</evidence>
<dbReference type="GO" id="GO:0004177">
    <property type="term" value="F:aminopeptidase activity"/>
    <property type="evidence" value="ECO:0007669"/>
    <property type="project" value="TreeGrafter"/>
</dbReference>
<dbReference type="SUPFAM" id="SSF56266">
    <property type="entry name" value="DmpA/ArgJ-like"/>
    <property type="match status" value="1"/>
</dbReference>
<dbReference type="Pfam" id="PF03576">
    <property type="entry name" value="Peptidase_S58"/>
    <property type="match status" value="1"/>
</dbReference>
<proteinExistence type="inferred from homology"/>
<dbReference type="KEGG" id="vne:CFK40_11390"/>